<gene>
    <name evidence="5" type="ORF">EJV47_02615</name>
</gene>
<keyword evidence="3" id="KW-1133">Transmembrane helix</keyword>
<proteinExistence type="predicted"/>
<dbReference type="AlphaFoldDB" id="A0A3S0ISC2"/>
<dbReference type="EMBL" id="RXOF01000001">
    <property type="protein sequence ID" value="RTQ53647.1"/>
    <property type="molecule type" value="Genomic_DNA"/>
</dbReference>
<sequence>MMPVRHYPGRLLGLAVLLSLSSYAAGQGSPPVGPTDERAAKGRIWAATAKHLWRVAPRLPQNQLPQLRTADDFDEWLSTKSGKELAEKSGLSMLKGIVVDSMRIRNGASTGTPAQVAQAILHTVEKEQSKPGNIKRLAQIKGAKLDSLRQDLRSYLPAAATQTATGHPSKIDSDAADAVNGTGPGAAEPPPPAEPQYITTYITPLGLPLPVFSTLLLAAGGILGVVGYRVLLGKPRGSSKSSKNAPTVSETSDEMHPSDLKKLKREIQQLKGDKNLLSREVQQLTKDKRNLEQQLAELQAPLAFPAMPDITASVNTSQNLITDAAPPEPVPAPAAPQPTTTLYGPVQEMPFVEERKFVETPLPQLALMMTVNPRTPDQASFTLNPQVDQSMLIGDGLSRLQQFFDYDMPAGRINAVAAAAPGQLRRQAGGWQVLTRARLHVR</sequence>
<comment type="caution">
    <text evidence="5">The sequence shown here is derived from an EMBL/GenBank/DDBJ whole genome shotgun (WGS) entry which is preliminary data.</text>
</comment>
<keyword evidence="4" id="KW-0732">Signal</keyword>
<evidence type="ECO:0000313" key="6">
    <source>
        <dbReference type="Proteomes" id="UP000282184"/>
    </source>
</evidence>
<dbReference type="Proteomes" id="UP000282184">
    <property type="component" value="Unassembled WGS sequence"/>
</dbReference>
<protein>
    <submittedName>
        <fullName evidence="5">Uncharacterized protein</fullName>
    </submittedName>
</protein>
<name>A0A3S0ISC2_9BACT</name>
<feature type="signal peptide" evidence="4">
    <location>
        <begin position="1"/>
        <end position="24"/>
    </location>
</feature>
<reference evidence="5 6" key="1">
    <citation type="submission" date="2018-12" db="EMBL/GenBank/DDBJ databases">
        <title>Hymenobacter gummosus sp. nov., isolated from a spring.</title>
        <authorList>
            <person name="Nie L."/>
        </authorList>
    </citation>
    <scope>NUCLEOTIDE SEQUENCE [LARGE SCALE GENOMIC DNA]</scope>
    <source>
        <strain evidence="5 6">KCTC 52166</strain>
    </source>
</reference>
<organism evidence="5 6">
    <name type="scientific">Hymenobacter gummosus</name>
    <dbReference type="NCBI Taxonomy" id="1776032"/>
    <lineage>
        <taxon>Bacteria</taxon>
        <taxon>Pseudomonadati</taxon>
        <taxon>Bacteroidota</taxon>
        <taxon>Cytophagia</taxon>
        <taxon>Cytophagales</taxon>
        <taxon>Hymenobacteraceae</taxon>
        <taxon>Hymenobacter</taxon>
    </lineage>
</organism>
<evidence type="ECO:0000256" key="2">
    <source>
        <dbReference type="SAM" id="MobiDB-lite"/>
    </source>
</evidence>
<keyword evidence="1" id="KW-0175">Coiled coil</keyword>
<evidence type="ECO:0000256" key="1">
    <source>
        <dbReference type="SAM" id="Coils"/>
    </source>
</evidence>
<keyword evidence="6" id="KW-1185">Reference proteome</keyword>
<accession>A0A3S0ISC2</accession>
<evidence type="ECO:0000256" key="4">
    <source>
        <dbReference type="SAM" id="SignalP"/>
    </source>
</evidence>
<feature type="coiled-coil region" evidence="1">
    <location>
        <begin position="260"/>
        <end position="301"/>
    </location>
</feature>
<feature type="region of interest" description="Disordered" evidence="2">
    <location>
        <begin position="160"/>
        <end position="195"/>
    </location>
</feature>
<feature type="transmembrane region" description="Helical" evidence="3">
    <location>
        <begin position="209"/>
        <end position="231"/>
    </location>
</feature>
<feature type="chain" id="PRO_5018627690" evidence="4">
    <location>
        <begin position="25"/>
        <end position="442"/>
    </location>
</feature>
<keyword evidence="3" id="KW-0812">Transmembrane</keyword>
<feature type="compositionally biased region" description="Polar residues" evidence="2">
    <location>
        <begin position="238"/>
        <end position="250"/>
    </location>
</feature>
<feature type="region of interest" description="Disordered" evidence="2">
    <location>
        <begin position="235"/>
        <end position="260"/>
    </location>
</feature>
<evidence type="ECO:0000313" key="5">
    <source>
        <dbReference type="EMBL" id="RTQ53647.1"/>
    </source>
</evidence>
<evidence type="ECO:0000256" key="3">
    <source>
        <dbReference type="SAM" id="Phobius"/>
    </source>
</evidence>
<keyword evidence="3" id="KW-0472">Membrane</keyword>